<organism evidence="2 3">
    <name type="scientific">Trichonephila inaurata madagascariensis</name>
    <dbReference type="NCBI Taxonomy" id="2747483"/>
    <lineage>
        <taxon>Eukaryota</taxon>
        <taxon>Metazoa</taxon>
        <taxon>Ecdysozoa</taxon>
        <taxon>Arthropoda</taxon>
        <taxon>Chelicerata</taxon>
        <taxon>Arachnida</taxon>
        <taxon>Araneae</taxon>
        <taxon>Araneomorphae</taxon>
        <taxon>Entelegynae</taxon>
        <taxon>Araneoidea</taxon>
        <taxon>Nephilidae</taxon>
        <taxon>Trichonephila</taxon>
        <taxon>Trichonephila inaurata</taxon>
    </lineage>
</organism>
<feature type="non-terminal residue" evidence="2">
    <location>
        <position position="1"/>
    </location>
</feature>
<name>A0A8X6YPI3_9ARAC</name>
<proteinExistence type="predicted"/>
<comment type="caution">
    <text evidence="2">The sequence shown here is derived from an EMBL/GenBank/DDBJ whole genome shotgun (WGS) entry which is preliminary data.</text>
</comment>
<sequence>MQDQGGPVRSRGRRFQDPRPYIKKNQRYKQQSTRQSRQKQKHELRSGRSSRQSPKRSTGFRQQERQDMGEKSTSRWTAYAPADETPSSTDAPQKRSIVLTM</sequence>
<feature type="compositionally biased region" description="Basic and acidic residues" evidence="1">
    <location>
        <begin position="62"/>
        <end position="73"/>
    </location>
</feature>
<evidence type="ECO:0000256" key="1">
    <source>
        <dbReference type="SAM" id="MobiDB-lite"/>
    </source>
</evidence>
<gene>
    <name evidence="2" type="primary">X975_08509</name>
    <name evidence="2" type="ORF">TNIN_57591</name>
</gene>
<feature type="compositionally biased region" description="Polar residues" evidence="1">
    <location>
        <begin position="47"/>
        <end position="61"/>
    </location>
</feature>
<dbReference type="Proteomes" id="UP000886998">
    <property type="component" value="Unassembled WGS sequence"/>
</dbReference>
<keyword evidence="3" id="KW-1185">Reference proteome</keyword>
<dbReference type="OrthoDB" id="6020750at2759"/>
<protein>
    <submittedName>
        <fullName evidence="2">Integrase catalytic domain-containing protein</fullName>
    </submittedName>
</protein>
<dbReference type="AlphaFoldDB" id="A0A8X6YPI3"/>
<evidence type="ECO:0000313" key="3">
    <source>
        <dbReference type="Proteomes" id="UP000886998"/>
    </source>
</evidence>
<evidence type="ECO:0000313" key="2">
    <source>
        <dbReference type="EMBL" id="GFY75672.1"/>
    </source>
</evidence>
<dbReference type="EMBL" id="BMAV01021558">
    <property type="protein sequence ID" value="GFY75672.1"/>
    <property type="molecule type" value="Genomic_DNA"/>
</dbReference>
<accession>A0A8X6YPI3</accession>
<feature type="region of interest" description="Disordered" evidence="1">
    <location>
        <begin position="1"/>
        <end position="101"/>
    </location>
</feature>
<reference evidence="2" key="1">
    <citation type="submission" date="2020-08" db="EMBL/GenBank/DDBJ databases">
        <title>Multicomponent nature underlies the extraordinary mechanical properties of spider dragline silk.</title>
        <authorList>
            <person name="Kono N."/>
            <person name="Nakamura H."/>
            <person name="Mori M."/>
            <person name="Yoshida Y."/>
            <person name="Ohtoshi R."/>
            <person name="Malay A.D."/>
            <person name="Moran D.A.P."/>
            <person name="Tomita M."/>
            <person name="Numata K."/>
            <person name="Arakawa K."/>
        </authorList>
    </citation>
    <scope>NUCLEOTIDE SEQUENCE</scope>
</reference>